<name>A0AAY4E1B5_9TELE</name>
<dbReference type="GeneTree" id="ENSGT00390000000367"/>
<evidence type="ECO:0000313" key="1">
    <source>
        <dbReference type="Ensembl" id="ENSDCDP00010051380.1"/>
    </source>
</evidence>
<evidence type="ECO:0000313" key="2">
    <source>
        <dbReference type="Proteomes" id="UP000694580"/>
    </source>
</evidence>
<protein>
    <submittedName>
        <fullName evidence="1">Uncharacterized protein</fullName>
    </submittedName>
</protein>
<dbReference type="AlphaFoldDB" id="A0AAY4E1B5"/>
<keyword evidence="2" id="KW-1185">Reference proteome</keyword>
<sequence length="196" mass="21414">MSRLSSAEVKGCKQILSLLAAEDVLALTDTVTGRAITVTSIQEAVAAIVAYSNNAEEFLKRKKVHRDVIFKYLANEGVVTPANAEKHQLIKKTLELWSSGEKLLFCPNTGSQGLRCIASRHGLVAVAVAGTIHREHACLGIFEQVFGIIRAPLNKNSWKIKFIHLKIRGQNTLSGQEELTTPALTYSTSDLQLLCS</sequence>
<gene>
    <name evidence="1" type="primary">C3orf38</name>
</gene>
<reference evidence="1" key="2">
    <citation type="submission" date="2025-08" db="UniProtKB">
        <authorList>
            <consortium name="Ensembl"/>
        </authorList>
    </citation>
    <scope>IDENTIFICATION</scope>
</reference>
<accession>A0AAY4E1B5</accession>
<reference evidence="1" key="3">
    <citation type="submission" date="2025-09" db="UniProtKB">
        <authorList>
            <consortium name="Ensembl"/>
        </authorList>
    </citation>
    <scope>IDENTIFICATION</scope>
</reference>
<reference evidence="1 2" key="1">
    <citation type="submission" date="2020-06" db="EMBL/GenBank/DDBJ databases">
        <authorList>
            <consortium name="Wellcome Sanger Institute Data Sharing"/>
        </authorList>
    </citation>
    <scope>NUCLEOTIDE SEQUENCE [LARGE SCALE GENOMIC DNA]</scope>
</reference>
<proteinExistence type="predicted"/>
<dbReference type="Proteomes" id="UP000694580">
    <property type="component" value="Chromosome 9"/>
</dbReference>
<dbReference type="PANTHER" id="PTHR21084">
    <property type="entry name" value="DENSE INCISORS"/>
    <property type="match status" value="1"/>
</dbReference>
<dbReference type="Ensembl" id="ENSDCDT00010061839.1">
    <property type="protein sequence ID" value="ENSDCDP00010051380.1"/>
    <property type="gene ID" value="ENSDCDG00010030297.1"/>
</dbReference>
<dbReference type="PANTHER" id="PTHR21084:SF1">
    <property type="entry name" value="DENSE INCISORS"/>
    <property type="match status" value="1"/>
</dbReference>
<dbReference type="Pfam" id="PF15008">
    <property type="entry name" value="DUF4518"/>
    <property type="match status" value="2"/>
</dbReference>
<organism evidence="1 2">
    <name type="scientific">Denticeps clupeoides</name>
    <name type="common">denticle herring</name>
    <dbReference type="NCBI Taxonomy" id="299321"/>
    <lineage>
        <taxon>Eukaryota</taxon>
        <taxon>Metazoa</taxon>
        <taxon>Chordata</taxon>
        <taxon>Craniata</taxon>
        <taxon>Vertebrata</taxon>
        <taxon>Euteleostomi</taxon>
        <taxon>Actinopterygii</taxon>
        <taxon>Neopterygii</taxon>
        <taxon>Teleostei</taxon>
        <taxon>Clupei</taxon>
        <taxon>Clupeiformes</taxon>
        <taxon>Denticipitoidei</taxon>
        <taxon>Denticipitidae</taxon>
        <taxon>Denticeps</taxon>
    </lineage>
</organism>
<dbReference type="InterPro" id="IPR026698">
    <property type="entry name" value="UPF_C3orf38"/>
</dbReference>